<evidence type="ECO:0000313" key="3">
    <source>
        <dbReference type="Proteomes" id="UP000249363"/>
    </source>
</evidence>
<feature type="compositionally biased region" description="Basic residues" evidence="1">
    <location>
        <begin position="35"/>
        <end position="44"/>
    </location>
</feature>
<keyword evidence="3" id="KW-1185">Reference proteome</keyword>
<feature type="region of interest" description="Disordered" evidence="1">
    <location>
        <begin position="292"/>
        <end position="320"/>
    </location>
</feature>
<feature type="region of interest" description="Disordered" evidence="1">
    <location>
        <begin position="1"/>
        <end position="138"/>
    </location>
</feature>
<comment type="caution">
    <text evidence="2">The sequence shown here is derived from an EMBL/GenBank/DDBJ whole genome shotgun (WGS) entry which is preliminary data.</text>
</comment>
<sequence>MNQPDTTLTRAPEEARPPPERGGAGIPWKGCVTHPTRRGRRRRAGNAPGVIPIAPTEFPRARGGGPVRHAHEAEPAPAVPPGICDGRVTNGQQSTDPNVADGGTPPETSRPDGIRTGGDTKPGRGCSTGTVEARPEAGEVHKQVWKMGEVATLSSAPPDARPGGRPGGGARSIPTNDKLRARRPYLNTLAAHQDVDSTPLLYIHRPILDKNFHNKHKSGGSTPEVTIISRGPAHRHLSASPPGQAARQRPSPQAPEPPTGQVVSPPTGWRPPTGTVKATNWLEAANWQGLRDLSSPEHRGSPPVGKCSPPKSPSHQLASARKQRLVLILPPAARRSSGPKKPPPLLLLGPGLCRSLGPEGMPGPIVPSRTGPDTPPVARYPTARCPGAQPCNTPGGRPGGGGMIIPTPTARRVQPGSTPGGRPGGGVMIIPASDALRARRLFRTTVAAHQDHDLTPLL</sequence>
<feature type="region of interest" description="Disordered" evidence="1">
    <location>
        <begin position="381"/>
        <end position="400"/>
    </location>
</feature>
<feature type="region of interest" description="Disordered" evidence="1">
    <location>
        <begin position="234"/>
        <end position="275"/>
    </location>
</feature>
<dbReference type="Proteomes" id="UP000249363">
    <property type="component" value="Unassembled WGS sequence"/>
</dbReference>
<dbReference type="EMBL" id="MIKG01000049">
    <property type="protein sequence ID" value="RAO74371.1"/>
    <property type="molecule type" value="Genomic_DNA"/>
</dbReference>
<gene>
    <name evidence="2" type="ORF">BHQ10_010383</name>
</gene>
<evidence type="ECO:0000313" key="2">
    <source>
        <dbReference type="EMBL" id="RAO74371.1"/>
    </source>
</evidence>
<accession>A0A364LFB5</accession>
<evidence type="ECO:0000256" key="1">
    <source>
        <dbReference type="SAM" id="MobiDB-lite"/>
    </source>
</evidence>
<organism evidence="2 3">
    <name type="scientific">Talaromyces amestolkiae</name>
    <dbReference type="NCBI Taxonomy" id="1196081"/>
    <lineage>
        <taxon>Eukaryota</taxon>
        <taxon>Fungi</taxon>
        <taxon>Dikarya</taxon>
        <taxon>Ascomycota</taxon>
        <taxon>Pezizomycotina</taxon>
        <taxon>Eurotiomycetes</taxon>
        <taxon>Eurotiomycetidae</taxon>
        <taxon>Eurotiales</taxon>
        <taxon>Trichocomaceae</taxon>
        <taxon>Talaromyces</taxon>
        <taxon>Talaromyces sect. Talaromyces</taxon>
    </lineage>
</organism>
<proteinExistence type="predicted"/>
<dbReference type="AlphaFoldDB" id="A0A364LFB5"/>
<protein>
    <submittedName>
        <fullName evidence="2">Uncharacterized protein</fullName>
    </submittedName>
</protein>
<reference evidence="2 3" key="1">
    <citation type="journal article" date="2017" name="Biotechnol. Biofuels">
        <title>Differential beta-glucosidase expression as a function of carbon source availability in Talaromyces amestolkiae: a genomic and proteomic approach.</title>
        <authorList>
            <person name="de Eugenio L.I."/>
            <person name="Mendez-Liter J.A."/>
            <person name="Nieto-Dominguez M."/>
            <person name="Alonso L."/>
            <person name="Gil-Munoz J."/>
            <person name="Barriuso J."/>
            <person name="Prieto A."/>
            <person name="Martinez M.J."/>
        </authorList>
    </citation>
    <scope>NUCLEOTIDE SEQUENCE [LARGE SCALE GENOMIC DNA]</scope>
    <source>
        <strain evidence="2 3">CIB</strain>
    </source>
</reference>
<name>A0A364LFB5_TALAM</name>
<feature type="region of interest" description="Disordered" evidence="1">
    <location>
        <begin position="151"/>
        <end position="178"/>
    </location>
</feature>